<evidence type="ECO:0000256" key="2">
    <source>
        <dbReference type="ARBA" id="ARBA00010621"/>
    </source>
</evidence>
<accession>A0A923RYU9</accession>
<sequence length="277" mass="30535">MSLWFAVLLGLVQGLTEFLPVSSSGHLVLAQTIFGDGIETNYMLFNVLLHFGTLLSVVVAFWSDIKELFLEFFAWIKDGFRINGHPYRRFIIMLLITILPMFAILPIKSKIEGAFSSSLVVGLMLLVTAAILFLSEKAPKKHKTEKDATWLDALIVGIGQCFAVLPGLSRSGTTMCTGLFRGFSREFSVRFAFIMSLPVILGANILELVDVIRDPSTIGEVSLACYIVGILVAMVSGLAAIRMVRFVSKRGNFRPFVVYCTLIGTITIVVSLIRMVV</sequence>
<feature type="transmembrane region" description="Helical" evidence="17">
    <location>
        <begin position="256"/>
        <end position="276"/>
    </location>
</feature>
<evidence type="ECO:0000256" key="17">
    <source>
        <dbReference type="HAMAP-Rule" id="MF_01006"/>
    </source>
</evidence>
<organism evidence="18 19">
    <name type="scientific">Agathobaculum faecis</name>
    <dbReference type="NCBI Taxonomy" id="2763013"/>
    <lineage>
        <taxon>Bacteria</taxon>
        <taxon>Bacillati</taxon>
        <taxon>Bacillota</taxon>
        <taxon>Clostridia</taxon>
        <taxon>Eubacteriales</taxon>
        <taxon>Butyricicoccaceae</taxon>
        <taxon>Agathobaculum</taxon>
    </lineage>
</organism>
<evidence type="ECO:0000256" key="3">
    <source>
        <dbReference type="ARBA" id="ARBA00012374"/>
    </source>
</evidence>
<comment type="caution">
    <text evidence="18">The sequence shown here is derived from an EMBL/GenBank/DDBJ whole genome shotgun (WGS) entry which is preliminary data.</text>
</comment>
<dbReference type="HAMAP" id="MF_01006">
    <property type="entry name" value="Undec_diphosphatase"/>
    <property type="match status" value="1"/>
</dbReference>
<evidence type="ECO:0000256" key="16">
    <source>
        <dbReference type="ARBA" id="ARBA00047594"/>
    </source>
</evidence>
<dbReference type="GO" id="GO:0071555">
    <property type="term" value="P:cell wall organization"/>
    <property type="evidence" value="ECO:0007669"/>
    <property type="project" value="UniProtKB-KW"/>
</dbReference>
<keyword evidence="6 17" id="KW-0812">Transmembrane</keyword>
<evidence type="ECO:0000256" key="14">
    <source>
        <dbReference type="ARBA" id="ARBA00032707"/>
    </source>
</evidence>
<dbReference type="RefSeq" id="WP_054326917.1">
    <property type="nucleotide sequence ID" value="NZ_JACOPL010000008.1"/>
</dbReference>
<dbReference type="GO" id="GO:0009252">
    <property type="term" value="P:peptidoglycan biosynthetic process"/>
    <property type="evidence" value="ECO:0007669"/>
    <property type="project" value="UniProtKB-KW"/>
</dbReference>
<keyword evidence="5 17" id="KW-1003">Cell membrane</keyword>
<evidence type="ECO:0000256" key="1">
    <source>
        <dbReference type="ARBA" id="ARBA00004651"/>
    </source>
</evidence>
<comment type="similarity">
    <text evidence="2 17">Belongs to the UppP family.</text>
</comment>
<proteinExistence type="inferred from homology"/>
<dbReference type="AlphaFoldDB" id="A0A923RYU9"/>
<keyword evidence="13 17" id="KW-0961">Cell wall biogenesis/degradation</keyword>
<keyword evidence="19" id="KW-1185">Reference proteome</keyword>
<evidence type="ECO:0000256" key="4">
    <source>
        <dbReference type="ARBA" id="ARBA00021581"/>
    </source>
</evidence>
<dbReference type="GO" id="GO:0005886">
    <property type="term" value="C:plasma membrane"/>
    <property type="evidence" value="ECO:0007669"/>
    <property type="project" value="UniProtKB-SubCell"/>
</dbReference>
<evidence type="ECO:0000313" key="19">
    <source>
        <dbReference type="Proteomes" id="UP000606499"/>
    </source>
</evidence>
<dbReference type="GO" id="GO:0046677">
    <property type="term" value="P:response to antibiotic"/>
    <property type="evidence" value="ECO:0007669"/>
    <property type="project" value="UniProtKB-UniRule"/>
</dbReference>
<keyword evidence="7 17" id="KW-0378">Hydrolase</keyword>
<evidence type="ECO:0000256" key="11">
    <source>
        <dbReference type="ARBA" id="ARBA00023136"/>
    </source>
</evidence>
<dbReference type="GO" id="GO:0008360">
    <property type="term" value="P:regulation of cell shape"/>
    <property type="evidence" value="ECO:0007669"/>
    <property type="project" value="UniProtKB-KW"/>
</dbReference>
<dbReference type="InterPro" id="IPR003824">
    <property type="entry name" value="UppP"/>
</dbReference>
<evidence type="ECO:0000313" key="18">
    <source>
        <dbReference type="EMBL" id="MBC5725670.1"/>
    </source>
</evidence>
<keyword evidence="12 17" id="KW-0046">Antibiotic resistance</keyword>
<gene>
    <name evidence="17" type="primary">uppP</name>
    <name evidence="18" type="ORF">H8S45_09410</name>
</gene>
<keyword evidence="9 17" id="KW-0573">Peptidoglycan synthesis</keyword>
<keyword evidence="11 17" id="KW-0472">Membrane</keyword>
<feature type="transmembrane region" description="Helical" evidence="17">
    <location>
        <begin position="40"/>
        <end position="62"/>
    </location>
</feature>
<protein>
    <recommendedName>
        <fullName evidence="4 17">Undecaprenyl-diphosphatase</fullName>
        <ecNumber evidence="3 17">3.6.1.27</ecNumber>
    </recommendedName>
    <alternativeName>
        <fullName evidence="15 17">Bacitracin resistance protein</fullName>
    </alternativeName>
    <alternativeName>
        <fullName evidence="14 17">Undecaprenyl pyrophosphate phosphatase</fullName>
    </alternativeName>
</protein>
<dbReference type="PANTHER" id="PTHR30622:SF2">
    <property type="entry name" value="UNDECAPRENYL-DIPHOSPHATASE"/>
    <property type="match status" value="1"/>
</dbReference>
<dbReference type="EMBL" id="JACOPL010000008">
    <property type="protein sequence ID" value="MBC5725670.1"/>
    <property type="molecule type" value="Genomic_DNA"/>
</dbReference>
<reference evidence="18" key="1">
    <citation type="submission" date="2020-08" db="EMBL/GenBank/DDBJ databases">
        <title>Genome public.</title>
        <authorList>
            <person name="Liu C."/>
            <person name="Sun Q."/>
        </authorList>
    </citation>
    <scope>NUCLEOTIDE SEQUENCE</scope>
    <source>
        <strain evidence="18">NSJ-28</strain>
    </source>
</reference>
<dbReference type="PANTHER" id="PTHR30622">
    <property type="entry name" value="UNDECAPRENYL-DIPHOSPHATASE"/>
    <property type="match status" value="1"/>
</dbReference>
<dbReference type="Pfam" id="PF02673">
    <property type="entry name" value="BacA"/>
    <property type="match status" value="1"/>
</dbReference>
<evidence type="ECO:0000256" key="13">
    <source>
        <dbReference type="ARBA" id="ARBA00023316"/>
    </source>
</evidence>
<evidence type="ECO:0000256" key="7">
    <source>
        <dbReference type="ARBA" id="ARBA00022801"/>
    </source>
</evidence>
<keyword evidence="8 17" id="KW-0133">Cell shape</keyword>
<evidence type="ECO:0000256" key="6">
    <source>
        <dbReference type="ARBA" id="ARBA00022692"/>
    </source>
</evidence>
<evidence type="ECO:0000256" key="12">
    <source>
        <dbReference type="ARBA" id="ARBA00023251"/>
    </source>
</evidence>
<evidence type="ECO:0000256" key="15">
    <source>
        <dbReference type="ARBA" id="ARBA00032932"/>
    </source>
</evidence>
<name>A0A923RYU9_9FIRM</name>
<feature type="transmembrane region" description="Helical" evidence="17">
    <location>
        <begin position="221"/>
        <end position="244"/>
    </location>
</feature>
<feature type="transmembrane region" description="Helical" evidence="17">
    <location>
        <begin position="113"/>
        <end position="134"/>
    </location>
</feature>
<feature type="transmembrane region" description="Helical" evidence="17">
    <location>
        <begin position="191"/>
        <end position="209"/>
    </location>
</feature>
<evidence type="ECO:0000256" key="5">
    <source>
        <dbReference type="ARBA" id="ARBA00022475"/>
    </source>
</evidence>
<evidence type="ECO:0000256" key="9">
    <source>
        <dbReference type="ARBA" id="ARBA00022984"/>
    </source>
</evidence>
<dbReference type="EC" id="3.6.1.27" evidence="3 17"/>
<comment type="miscellaneous">
    <text evidence="17">Bacitracin is thought to be involved in the inhibition of peptidoglycan synthesis by sequestering undecaprenyl diphosphate, thereby reducing the pool of lipid carrier available.</text>
</comment>
<comment type="catalytic activity">
    <reaction evidence="16 17">
        <text>di-trans,octa-cis-undecaprenyl diphosphate + H2O = di-trans,octa-cis-undecaprenyl phosphate + phosphate + H(+)</text>
        <dbReference type="Rhea" id="RHEA:28094"/>
        <dbReference type="ChEBI" id="CHEBI:15377"/>
        <dbReference type="ChEBI" id="CHEBI:15378"/>
        <dbReference type="ChEBI" id="CHEBI:43474"/>
        <dbReference type="ChEBI" id="CHEBI:58405"/>
        <dbReference type="ChEBI" id="CHEBI:60392"/>
        <dbReference type="EC" id="3.6.1.27"/>
    </reaction>
</comment>
<comment type="function">
    <text evidence="17">Catalyzes the dephosphorylation of undecaprenyl diphosphate (UPP). Confers resistance to bacitracin.</text>
</comment>
<dbReference type="GO" id="GO:0050380">
    <property type="term" value="F:undecaprenyl-diphosphatase activity"/>
    <property type="evidence" value="ECO:0007669"/>
    <property type="project" value="UniProtKB-UniRule"/>
</dbReference>
<feature type="transmembrane region" description="Helical" evidence="17">
    <location>
        <begin position="90"/>
        <end position="107"/>
    </location>
</feature>
<evidence type="ECO:0000256" key="8">
    <source>
        <dbReference type="ARBA" id="ARBA00022960"/>
    </source>
</evidence>
<evidence type="ECO:0000256" key="10">
    <source>
        <dbReference type="ARBA" id="ARBA00022989"/>
    </source>
</evidence>
<dbReference type="Proteomes" id="UP000606499">
    <property type="component" value="Unassembled WGS sequence"/>
</dbReference>
<comment type="subcellular location">
    <subcellularLocation>
        <location evidence="1 17">Cell membrane</location>
        <topology evidence="1 17">Multi-pass membrane protein</topology>
    </subcellularLocation>
</comment>
<keyword evidence="10 17" id="KW-1133">Transmembrane helix</keyword>